<feature type="region of interest" description="Disordered" evidence="1">
    <location>
        <begin position="1"/>
        <end position="31"/>
    </location>
</feature>
<keyword evidence="3" id="KW-1185">Reference proteome</keyword>
<protein>
    <submittedName>
        <fullName evidence="2">Uncharacterized protein</fullName>
    </submittedName>
</protein>
<accession>A0A9K3H4B5</accession>
<reference evidence="2" key="2">
    <citation type="submission" date="2020-06" db="EMBL/GenBank/DDBJ databases">
        <title>Helianthus annuus Genome sequencing and assembly Release 2.</title>
        <authorList>
            <person name="Gouzy J."/>
            <person name="Langlade N."/>
            <person name="Munos S."/>
        </authorList>
    </citation>
    <scope>NUCLEOTIDE SEQUENCE</scope>
    <source>
        <tissue evidence="2">Leaves</tissue>
    </source>
</reference>
<organism evidence="2 3">
    <name type="scientific">Helianthus annuus</name>
    <name type="common">Common sunflower</name>
    <dbReference type="NCBI Taxonomy" id="4232"/>
    <lineage>
        <taxon>Eukaryota</taxon>
        <taxon>Viridiplantae</taxon>
        <taxon>Streptophyta</taxon>
        <taxon>Embryophyta</taxon>
        <taxon>Tracheophyta</taxon>
        <taxon>Spermatophyta</taxon>
        <taxon>Magnoliopsida</taxon>
        <taxon>eudicotyledons</taxon>
        <taxon>Gunneridae</taxon>
        <taxon>Pentapetalae</taxon>
        <taxon>asterids</taxon>
        <taxon>campanulids</taxon>
        <taxon>Asterales</taxon>
        <taxon>Asteraceae</taxon>
        <taxon>Asteroideae</taxon>
        <taxon>Heliantheae alliance</taxon>
        <taxon>Heliantheae</taxon>
        <taxon>Helianthus</taxon>
    </lineage>
</organism>
<evidence type="ECO:0000313" key="3">
    <source>
        <dbReference type="Proteomes" id="UP000215914"/>
    </source>
</evidence>
<sequence>MFSGTPPLDSPPPSDEPQRRRPEIERERERTGGRRLGPVVCVSVRRSAFWSSGSCLYPTSFPFSRGDLRFRFGASGSSFMWLFRLSFGSGSIYFHLRFWYEPGCLVRVLFGSAQVSLGSGLVNEGQRQSTLSTVRFDQLGSNPVNSVNSVNPVDSVNSASQLGQTW</sequence>
<evidence type="ECO:0000256" key="1">
    <source>
        <dbReference type="SAM" id="MobiDB-lite"/>
    </source>
</evidence>
<proteinExistence type="predicted"/>
<name>A0A9K3H4B5_HELAN</name>
<reference evidence="2" key="1">
    <citation type="journal article" date="2017" name="Nature">
        <title>The sunflower genome provides insights into oil metabolism, flowering and Asterid evolution.</title>
        <authorList>
            <person name="Badouin H."/>
            <person name="Gouzy J."/>
            <person name="Grassa C.J."/>
            <person name="Murat F."/>
            <person name="Staton S.E."/>
            <person name="Cottret L."/>
            <person name="Lelandais-Briere C."/>
            <person name="Owens G.L."/>
            <person name="Carrere S."/>
            <person name="Mayjonade B."/>
            <person name="Legrand L."/>
            <person name="Gill N."/>
            <person name="Kane N.C."/>
            <person name="Bowers J.E."/>
            <person name="Hubner S."/>
            <person name="Bellec A."/>
            <person name="Berard A."/>
            <person name="Berges H."/>
            <person name="Blanchet N."/>
            <person name="Boniface M.C."/>
            <person name="Brunel D."/>
            <person name="Catrice O."/>
            <person name="Chaidir N."/>
            <person name="Claudel C."/>
            <person name="Donnadieu C."/>
            <person name="Faraut T."/>
            <person name="Fievet G."/>
            <person name="Helmstetter N."/>
            <person name="King M."/>
            <person name="Knapp S.J."/>
            <person name="Lai Z."/>
            <person name="Le Paslier M.C."/>
            <person name="Lippi Y."/>
            <person name="Lorenzon L."/>
            <person name="Mandel J.R."/>
            <person name="Marage G."/>
            <person name="Marchand G."/>
            <person name="Marquand E."/>
            <person name="Bret-Mestries E."/>
            <person name="Morien E."/>
            <person name="Nambeesan S."/>
            <person name="Nguyen T."/>
            <person name="Pegot-Espagnet P."/>
            <person name="Pouilly N."/>
            <person name="Raftis F."/>
            <person name="Sallet E."/>
            <person name="Schiex T."/>
            <person name="Thomas J."/>
            <person name="Vandecasteele C."/>
            <person name="Vares D."/>
            <person name="Vear F."/>
            <person name="Vautrin S."/>
            <person name="Crespi M."/>
            <person name="Mangin B."/>
            <person name="Burke J.M."/>
            <person name="Salse J."/>
            <person name="Munos S."/>
            <person name="Vincourt P."/>
            <person name="Rieseberg L.H."/>
            <person name="Langlade N.B."/>
        </authorList>
    </citation>
    <scope>NUCLEOTIDE SEQUENCE</scope>
    <source>
        <tissue evidence="2">Leaves</tissue>
    </source>
</reference>
<comment type="caution">
    <text evidence="2">The sequence shown here is derived from an EMBL/GenBank/DDBJ whole genome shotgun (WGS) entry which is preliminary data.</text>
</comment>
<feature type="compositionally biased region" description="Basic and acidic residues" evidence="1">
    <location>
        <begin position="16"/>
        <end position="31"/>
    </location>
</feature>
<gene>
    <name evidence="2" type="ORF">HanXRQr2_Chr15g0709481</name>
</gene>
<dbReference type="Gramene" id="mRNA:HanXRQr2_Chr15g0709481">
    <property type="protein sequence ID" value="mRNA:HanXRQr2_Chr15g0709481"/>
    <property type="gene ID" value="HanXRQr2_Chr15g0709481"/>
</dbReference>
<evidence type="ECO:0000313" key="2">
    <source>
        <dbReference type="EMBL" id="KAF5765941.1"/>
    </source>
</evidence>
<dbReference type="AlphaFoldDB" id="A0A9K3H4B5"/>
<feature type="compositionally biased region" description="Low complexity" evidence="1">
    <location>
        <begin position="145"/>
        <end position="158"/>
    </location>
</feature>
<dbReference type="EMBL" id="MNCJ02000330">
    <property type="protein sequence ID" value="KAF5765941.1"/>
    <property type="molecule type" value="Genomic_DNA"/>
</dbReference>
<dbReference type="Proteomes" id="UP000215914">
    <property type="component" value="Unassembled WGS sequence"/>
</dbReference>
<feature type="region of interest" description="Disordered" evidence="1">
    <location>
        <begin position="145"/>
        <end position="166"/>
    </location>
</feature>